<dbReference type="PIRSF" id="PIRSF036466">
    <property type="entry name" value="UCP036466"/>
    <property type="match status" value="1"/>
</dbReference>
<dbReference type="Pfam" id="PF07043">
    <property type="entry name" value="DUF1328"/>
    <property type="match status" value="1"/>
</dbReference>
<keyword evidence="2 5" id="KW-0812">Transmembrane</keyword>
<dbReference type="HAMAP" id="MF_01361">
    <property type="entry name" value="UPF0391"/>
    <property type="match status" value="1"/>
</dbReference>
<keyword evidence="7" id="KW-1185">Reference proteome</keyword>
<proteinExistence type="inferred from homology"/>
<dbReference type="AlphaFoldDB" id="A0A656HHF9"/>
<keyword evidence="3 5" id="KW-1133">Transmembrane helix</keyword>
<organism evidence="6 7">
    <name type="scientific">Thiothrix nivea (strain ATCC 35100 / DSM 5205 / JP2)</name>
    <dbReference type="NCBI Taxonomy" id="870187"/>
    <lineage>
        <taxon>Bacteria</taxon>
        <taxon>Pseudomonadati</taxon>
        <taxon>Pseudomonadota</taxon>
        <taxon>Gammaproteobacteria</taxon>
        <taxon>Thiotrichales</taxon>
        <taxon>Thiotrichaceae</taxon>
        <taxon>Thiothrix</taxon>
    </lineage>
</organism>
<evidence type="ECO:0000256" key="4">
    <source>
        <dbReference type="ARBA" id="ARBA00023136"/>
    </source>
</evidence>
<comment type="similarity">
    <text evidence="5">Belongs to the UPF0391 family.</text>
</comment>
<gene>
    <name evidence="6" type="ORF">Thini_3951</name>
</gene>
<comment type="subcellular location">
    <subcellularLocation>
        <location evidence="5">Cell membrane</location>
        <topology evidence="5">Single-pass membrane protein</topology>
    </subcellularLocation>
</comment>
<accession>A0A656HHF9</accession>
<keyword evidence="4 5" id="KW-0472">Membrane</keyword>
<evidence type="ECO:0000313" key="6">
    <source>
        <dbReference type="EMBL" id="EIJ36451.1"/>
    </source>
</evidence>
<dbReference type="Proteomes" id="UP000005317">
    <property type="component" value="Unassembled WGS sequence"/>
</dbReference>
<name>A0A656HHF9_THINJ</name>
<feature type="transmembrane region" description="Helical" evidence="5">
    <location>
        <begin position="29"/>
        <end position="48"/>
    </location>
</feature>
<dbReference type="RefSeq" id="WP_002710323.1">
    <property type="nucleotide sequence ID" value="NZ_JH651384.1"/>
</dbReference>
<dbReference type="EMBL" id="JH651384">
    <property type="protein sequence ID" value="EIJ36451.1"/>
    <property type="molecule type" value="Genomic_DNA"/>
</dbReference>
<evidence type="ECO:0000313" key="7">
    <source>
        <dbReference type="Proteomes" id="UP000005317"/>
    </source>
</evidence>
<keyword evidence="1 5" id="KW-1003">Cell membrane</keyword>
<dbReference type="InterPro" id="IPR009760">
    <property type="entry name" value="DUF1328"/>
</dbReference>
<protein>
    <recommendedName>
        <fullName evidence="5">UPF0391 membrane protein Thini_3951</fullName>
    </recommendedName>
</protein>
<reference evidence="7" key="1">
    <citation type="journal article" date="2011" name="Stand. Genomic Sci.">
        <title>Genome sequence of the filamentous, gliding Thiothrix nivea neotype strain (JP2(T)).</title>
        <authorList>
            <person name="Lapidus A."/>
            <person name="Nolan M."/>
            <person name="Lucas S."/>
            <person name="Glavina Del Rio T."/>
            <person name="Tice H."/>
            <person name="Cheng J.F."/>
            <person name="Tapia R."/>
            <person name="Han C."/>
            <person name="Goodwin L."/>
            <person name="Pitluck S."/>
            <person name="Liolios K."/>
            <person name="Pagani I."/>
            <person name="Ivanova N."/>
            <person name="Huntemann M."/>
            <person name="Mavromatis K."/>
            <person name="Mikhailova N."/>
            <person name="Pati A."/>
            <person name="Chen A."/>
            <person name="Palaniappan K."/>
            <person name="Land M."/>
            <person name="Brambilla E.M."/>
            <person name="Rohde M."/>
            <person name="Abt B."/>
            <person name="Verbarg S."/>
            <person name="Goker M."/>
            <person name="Bristow J."/>
            <person name="Eisen J.A."/>
            <person name="Markowitz V."/>
            <person name="Hugenholtz P."/>
            <person name="Kyrpides N.C."/>
            <person name="Klenk H.P."/>
            <person name="Woyke T."/>
        </authorList>
    </citation>
    <scope>NUCLEOTIDE SEQUENCE [LARGE SCALE GENOMIC DNA]</scope>
    <source>
        <strain evidence="7">ATCC 35100 / DSM 5205 / JP2</strain>
    </source>
</reference>
<dbReference type="NCBIfam" id="NF010229">
    <property type="entry name" value="PRK13682.1-4"/>
    <property type="match status" value="1"/>
</dbReference>
<sequence length="53" mass="5676" precursor="true">MINWSVTFLIIALIAAVLGFSGIAGTAVNIAWILFVVGLVLSIIFFITGRRVP</sequence>
<evidence type="ECO:0000256" key="1">
    <source>
        <dbReference type="ARBA" id="ARBA00022475"/>
    </source>
</evidence>
<dbReference type="GO" id="GO:0005886">
    <property type="term" value="C:plasma membrane"/>
    <property type="evidence" value="ECO:0007669"/>
    <property type="project" value="UniProtKB-SubCell"/>
</dbReference>
<evidence type="ECO:0000256" key="3">
    <source>
        <dbReference type="ARBA" id="ARBA00022989"/>
    </source>
</evidence>
<dbReference type="OrthoDB" id="5461362at2"/>
<evidence type="ECO:0000256" key="2">
    <source>
        <dbReference type="ARBA" id="ARBA00022692"/>
    </source>
</evidence>
<evidence type="ECO:0000256" key="5">
    <source>
        <dbReference type="HAMAP-Rule" id="MF_01361"/>
    </source>
</evidence>